<dbReference type="EMBL" id="JAVRRT010000013">
    <property type="protein sequence ID" value="KAK5166574.1"/>
    <property type="molecule type" value="Genomic_DNA"/>
</dbReference>
<organism evidence="2 3">
    <name type="scientific">Saxophila tyrrhenica</name>
    <dbReference type="NCBI Taxonomy" id="1690608"/>
    <lineage>
        <taxon>Eukaryota</taxon>
        <taxon>Fungi</taxon>
        <taxon>Dikarya</taxon>
        <taxon>Ascomycota</taxon>
        <taxon>Pezizomycotina</taxon>
        <taxon>Dothideomycetes</taxon>
        <taxon>Dothideomycetidae</taxon>
        <taxon>Mycosphaerellales</taxon>
        <taxon>Extremaceae</taxon>
        <taxon>Saxophila</taxon>
    </lineage>
</organism>
<dbReference type="RefSeq" id="XP_064656456.1">
    <property type="nucleotide sequence ID" value="XM_064805351.1"/>
</dbReference>
<evidence type="ECO:0000313" key="3">
    <source>
        <dbReference type="Proteomes" id="UP001337655"/>
    </source>
</evidence>
<evidence type="ECO:0008006" key="4">
    <source>
        <dbReference type="Google" id="ProtNLM"/>
    </source>
</evidence>
<accession>A0AAV9P5T8</accession>
<sequence>MASRLDLVHLAVFCAFLYFGPRIQEYVQARGRREQLEPAQNDAAVENDDIAEQQAGDGREVEDEEVDAALPPAPADGQPGPANGPARRPQERNVSAKKAASLARRDHRRAVNEFRMAERDRQRANDAQEAAEREQELAPERERRKAAAAAIAEKQAEERAGRKRKEEAERQAEMQRRDLAVELVKKELEERKACDLLDVADQVGGDVDEVWVEKMLNAAGLLGKKGDALTMVTGGGWAVRIDESDMMKLYDAAKDTNLGAGSDGVGFEHLGKLLEGVISA</sequence>
<feature type="compositionally biased region" description="Basic and acidic residues" evidence="1">
    <location>
        <begin position="154"/>
        <end position="175"/>
    </location>
</feature>
<feature type="compositionally biased region" description="Basic and acidic residues" evidence="1">
    <location>
        <begin position="109"/>
        <end position="145"/>
    </location>
</feature>
<feature type="compositionally biased region" description="Low complexity" evidence="1">
    <location>
        <begin position="75"/>
        <end position="86"/>
    </location>
</feature>
<dbReference type="Proteomes" id="UP001337655">
    <property type="component" value="Unassembled WGS sequence"/>
</dbReference>
<feature type="region of interest" description="Disordered" evidence="1">
    <location>
        <begin position="34"/>
        <end position="175"/>
    </location>
</feature>
<gene>
    <name evidence="2" type="ORF">LTR77_008117</name>
</gene>
<name>A0AAV9P5T8_9PEZI</name>
<dbReference type="GeneID" id="89929451"/>
<evidence type="ECO:0000313" key="2">
    <source>
        <dbReference type="EMBL" id="KAK5166574.1"/>
    </source>
</evidence>
<dbReference type="AlphaFoldDB" id="A0AAV9P5T8"/>
<evidence type="ECO:0000256" key="1">
    <source>
        <dbReference type="SAM" id="MobiDB-lite"/>
    </source>
</evidence>
<reference evidence="2 3" key="1">
    <citation type="submission" date="2023-08" db="EMBL/GenBank/DDBJ databases">
        <title>Black Yeasts Isolated from many extreme environments.</title>
        <authorList>
            <person name="Coleine C."/>
            <person name="Stajich J.E."/>
            <person name="Selbmann L."/>
        </authorList>
    </citation>
    <scope>NUCLEOTIDE SEQUENCE [LARGE SCALE GENOMIC DNA]</scope>
    <source>
        <strain evidence="2 3">CCFEE 5935</strain>
    </source>
</reference>
<protein>
    <recommendedName>
        <fullName evidence="4">DDRGK domain-containing protein 1</fullName>
    </recommendedName>
</protein>
<keyword evidence="3" id="KW-1185">Reference proteome</keyword>
<comment type="caution">
    <text evidence="2">The sequence shown here is derived from an EMBL/GenBank/DDBJ whole genome shotgun (WGS) entry which is preliminary data.</text>
</comment>
<proteinExistence type="predicted"/>